<dbReference type="SUPFAM" id="SSF55874">
    <property type="entry name" value="ATPase domain of HSP90 chaperone/DNA topoisomerase II/histidine kinase"/>
    <property type="match status" value="1"/>
</dbReference>
<accession>A0A3B1C9K6</accession>
<dbReference type="SMART" id="SM00388">
    <property type="entry name" value="HisKA"/>
    <property type="match status" value="1"/>
</dbReference>
<dbReference type="GO" id="GO:0005886">
    <property type="term" value="C:plasma membrane"/>
    <property type="evidence" value="ECO:0007669"/>
    <property type="project" value="UniProtKB-SubCell"/>
</dbReference>
<dbReference type="PROSITE" id="PS50112">
    <property type="entry name" value="PAS"/>
    <property type="match status" value="5"/>
</dbReference>
<dbReference type="Gene3D" id="3.30.450.20">
    <property type="entry name" value="PAS domain"/>
    <property type="match status" value="5"/>
</dbReference>
<evidence type="ECO:0000256" key="6">
    <source>
        <dbReference type="ARBA" id="ARBA00022679"/>
    </source>
</evidence>
<dbReference type="Pfam" id="PF00512">
    <property type="entry name" value="HisKA"/>
    <property type="match status" value="1"/>
</dbReference>
<dbReference type="SMART" id="SM00387">
    <property type="entry name" value="HATPase_c"/>
    <property type="match status" value="1"/>
</dbReference>
<evidence type="ECO:0000313" key="16">
    <source>
        <dbReference type="EMBL" id="VAX27196.1"/>
    </source>
</evidence>
<feature type="domain" description="PAC" evidence="15">
    <location>
        <begin position="624"/>
        <end position="677"/>
    </location>
</feature>
<feature type="domain" description="PAS" evidence="14">
    <location>
        <begin position="547"/>
        <end position="620"/>
    </location>
</feature>
<feature type="domain" description="Histidine kinase" evidence="13">
    <location>
        <begin position="741"/>
        <end position="954"/>
    </location>
</feature>
<dbReference type="SMART" id="SM00086">
    <property type="entry name" value="PAC"/>
    <property type="match status" value="5"/>
</dbReference>
<dbReference type="InterPro" id="IPR052162">
    <property type="entry name" value="Sensor_kinase/Photoreceptor"/>
</dbReference>
<dbReference type="AlphaFoldDB" id="A0A3B1C9K6"/>
<dbReference type="Gene3D" id="3.30.565.10">
    <property type="entry name" value="Histidine kinase-like ATPase, C-terminal domain"/>
    <property type="match status" value="1"/>
</dbReference>
<protein>
    <recommendedName>
        <fullName evidence="3">histidine kinase</fullName>
        <ecNumber evidence="3">2.7.13.3</ecNumber>
    </recommendedName>
</protein>
<evidence type="ECO:0000256" key="5">
    <source>
        <dbReference type="ARBA" id="ARBA00022553"/>
    </source>
</evidence>
<comment type="subcellular location">
    <subcellularLocation>
        <location evidence="2">Cell membrane</location>
    </subcellularLocation>
</comment>
<name>A0A3B1C9K6_9ZZZZ</name>
<evidence type="ECO:0000256" key="12">
    <source>
        <dbReference type="SAM" id="Coils"/>
    </source>
</evidence>
<dbReference type="Pfam" id="PF08447">
    <property type="entry name" value="PAS_3"/>
    <property type="match status" value="2"/>
</dbReference>
<dbReference type="InterPro" id="IPR000700">
    <property type="entry name" value="PAS-assoc_C"/>
</dbReference>
<feature type="coiled-coil region" evidence="12">
    <location>
        <begin position="668"/>
        <end position="738"/>
    </location>
</feature>
<dbReference type="InterPro" id="IPR003661">
    <property type="entry name" value="HisK_dim/P_dom"/>
</dbReference>
<feature type="domain" description="PAC" evidence="15">
    <location>
        <begin position="366"/>
        <end position="420"/>
    </location>
</feature>
<keyword evidence="8" id="KW-0418">Kinase</keyword>
<dbReference type="InterPro" id="IPR013767">
    <property type="entry name" value="PAS_fold"/>
</dbReference>
<proteinExistence type="predicted"/>
<sequence>MNDEDKSREQLIDELKEIRRRLSDYERVKSGNSHKMKKLINAEHTLKILFQNAPDGIYLCDLKGNFIDCNEATEKILGYKRNELIGNNFLKLNLLSSKDAIKVAKVLEKNSLGEKTGPGDFTLTRKDGSLVQVEISTHPLKINKQNFVLGIACDNTDRQRTEKRLRENEKVLSALLDNLPGMAYRCKNDENWTMLFVSNYCKELTGYRPDELINNRVVSFNDLIHSDDREFVNENIKIALEKGSNYELKYRIKTSDNKEKWVWEKGLQVGIDDEGSIILDGVIQDITDLVTTEKDNELLAFALNSAANSIVITDIDGNIEWVNTAFSKLTGYSWQSVFGKNPRILKSNEQDNTFYKKMWSTITAGKIWHEELINKRKDGSLYTEEMTITPVISKDGKIEHFIGIKNDITERIQAEEKLLQSEIKFRLVWENSSDGMRLTNEEGITVLANDTYCKMMEKSAEEIVGKPISLVYDAARHDEILSKHKKRFRTKTIPKYLEREIELWNGKKLYVELSNSYLKLSDQQKLSLSIFRDVTERKKLEITQRLQNEKLSNILEGTNAGLWEWNIKTGELYINEIWAEMIGYSLEELKPINFNTWKGNVHPDDFEYVNNILQKYIKGEADYYDAEFRLKHKNGSWIWVNARGKIQLWSEDHSPIKMSGIHIDITARKKAQEELKLHRDHLEKLVKERTWKLEEKTAKIEESQKAMLYLLEDVNEIRKELERTNKKLLKVNKELESFSYSVSHDLRAPLRAIHGFSDKLERLLGDAVNDEQKRVLGVIKSNVIKMGNLIDALLDFSRMTRNKLLSSKIDMNALIDEVREEFEDEITERNIKLYIDKLPEAKGDRKLIKQVLHNLLSNAVKFTNKVDAEIQIGGTVNNDTVEYFFKDNGAGFDMKYSDKLFKVFQRLHSSEEYEGIGIGLATVSRVINRHGGKVWAEGELGKGATFFFTLKKFNQRNLDLN</sequence>
<dbReference type="Pfam" id="PF02518">
    <property type="entry name" value="HATPase_c"/>
    <property type="match status" value="1"/>
</dbReference>
<dbReference type="GO" id="GO:0005524">
    <property type="term" value="F:ATP binding"/>
    <property type="evidence" value="ECO:0007669"/>
    <property type="project" value="UniProtKB-KW"/>
</dbReference>
<dbReference type="GO" id="GO:0000155">
    <property type="term" value="F:phosphorelay sensor kinase activity"/>
    <property type="evidence" value="ECO:0007669"/>
    <property type="project" value="InterPro"/>
</dbReference>
<dbReference type="SMART" id="SM00091">
    <property type="entry name" value="PAS"/>
    <property type="match status" value="5"/>
</dbReference>
<dbReference type="PANTHER" id="PTHR43304:SF1">
    <property type="entry name" value="PAC DOMAIN-CONTAINING PROTEIN"/>
    <property type="match status" value="1"/>
</dbReference>
<dbReference type="PROSITE" id="PS50113">
    <property type="entry name" value="PAC"/>
    <property type="match status" value="3"/>
</dbReference>
<dbReference type="Pfam" id="PF13426">
    <property type="entry name" value="PAS_9"/>
    <property type="match status" value="1"/>
</dbReference>
<dbReference type="InterPro" id="IPR035965">
    <property type="entry name" value="PAS-like_dom_sf"/>
</dbReference>
<gene>
    <name evidence="16" type="ORF">MNBD_IGNAVI01-1576</name>
</gene>
<feature type="domain" description="PAC" evidence="15">
    <location>
        <begin position="117"/>
        <end position="167"/>
    </location>
</feature>
<feature type="coiled-coil region" evidence="12">
    <location>
        <begin position="1"/>
        <end position="28"/>
    </location>
</feature>
<dbReference type="InterPro" id="IPR003594">
    <property type="entry name" value="HATPase_dom"/>
</dbReference>
<dbReference type="NCBIfam" id="TIGR00229">
    <property type="entry name" value="sensory_box"/>
    <property type="match status" value="5"/>
</dbReference>
<dbReference type="InterPro" id="IPR005467">
    <property type="entry name" value="His_kinase_dom"/>
</dbReference>
<evidence type="ECO:0000256" key="2">
    <source>
        <dbReference type="ARBA" id="ARBA00004236"/>
    </source>
</evidence>
<dbReference type="EMBL" id="UOGD01000372">
    <property type="protein sequence ID" value="VAX27196.1"/>
    <property type="molecule type" value="Genomic_DNA"/>
</dbReference>
<dbReference type="InterPro" id="IPR004358">
    <property type="entry name" value="Sig_transdc_His_kin-like_C"/>
</dbReference>
<comment type="catalytic activity">
    <reaction evidence="1">
        <text>ATP + protein L-histidine = ADP + protein N-phospho-L-histidine.</text>
        <dbReference type="EC" id="2.7.13.3"/>
    </reaction>
</comment>
<dbReference type="EC" id="2.7.13.3" evidence="3"/>
<dbReference type="InterPro" id="IPR036890">
    <property type="entry name" value="HATPase_C_sf"/>
</dbReference>
<dbReference type="PANTHER" id="PTHR43304">
    <property type="entry name" value="PHYTOCHROME-LIKE PROTEIN CPH1"/>
    <property type="match status" value="1"/>
</dbReference>
<keyword evidence="4" id="KW-1003">Cell membrane</keyword>
<dbReference type="SUPFAM" id="SSF47384">
    <property type="entry name" value="Homodimeric domain of signal transducing histidine kinase"/>
    <property type="match status" value="1"/>
</dbReference>
<dbReference type="InterPro" id="IPR013655">
    <property type="entry name" value="PAS_fold_3"/>
</dbReference>
<dbReference type="CDD" id="cd00082">
    <property type="entry name" value="HisKA"/>
    <property type="match status" value="1"/>
</dbReference>
<feature type="domain" description="PAS" evidence="14">
    <location>
        <begin position="421"/>
        <end position="473"/>
    </location>
</feature>
<evidence type="ECO:0000259" key="13">
    <source>
        <dbReference type="PROSITE" id="PS50109"/>
    </source>
</evidence>
<keyword evidence="6" id="KW-0808">Transferase</keyword>
<dbReference type="PRINTS" id="PR00344">
    <property type="entry name" value="BCTRLSENSOR"/>
</dbReference>
<evidence type="ECO:0000256" key="8">
    <source>
        <dbReference type="ARBA" id="ARBA00022777"/>
    </source>
</evidence>
<evidence type="ECO:0000256" key="4">
    <source>
        <dbReference type="ARBA" id="ARBA00022475"/>
    </source>
</evidence>
<keyword evidence="12" id="KW-0175">Coiled coil</keyword>
<keyword evidence="9" id="KW-0067">ATP-binding</keyword>
<feature type="domain" description="PAS" evidence="14">
    <location>
        <begin position="168"/>
        <end position="243"/>
    </location>
</feature>
<evidence type="ECO:0000259" key="15">
    <source>
        <dbReference type="PROSITE" id="PS50113"/>
    </source>
</evidence>
<keyword evidence="7" id="KW-0547">Nucleotide-binding</keyword>
<keyword evidence="11" id="KW-0472">Membrane</keyword>
<feature type="domain" description="PAS" evidence="14">
    <location>
        <begin position="295"/>
        <end position="341"/>
    </location>
</feature>
<dbReference type="InterPro" id="IPR001610">
    <property type="entry name" value="PAC"/>
</dbReference>
<evidence type="ECO:0000256" key="3">
    <source>
        <dbReference type="ARBA" id="ARBA00012438"/>
    </source>
</evidence>
<organism evidence="16">
    <name type="scientific">hydrothermal vent metagenome</name>
    <dbReference type="NCBI Taxonomy" id="652676"/>
    <lineage>
        <taxon>unclassified sequences</taxon>
        <taxon>metagenomes</taxon>
        <taxon>ecological metagenomes</taxon>
    </lineage>
</organism>
<dbReference type="InterPro" id="IPR000014">
    <property type="entry name" value="PAS"/>
</dbReference>
<evidence type="ECO:0000256" key="7">
    <source>
        <dbReference type="ARBA" id="ARBA00022741"/>
    </source>
</evidence>
<keyword evidence="10" id="KW-0902">Two-component regulatory system</keyword>
<evidence type="ECO:0000256" key="9">
    <source>
        <dbReference type="ARBA" id="ARBA00022840"/>
    </source>
</evidence>
<evidence type="ECO:0000256" key="1">
    <source>
        <dbReference type="ARBA" id="ARBA00000085"/>
    </source>
</evidence>
<keyword evidence="5" id="KW-0597">Phosphoprotein</keyword>
<dbReference type="InterPro" id="IPR036097">
    <property type="entry name" value="HisK_dim/P_sf"/>
</dbReference>
<dbReference type="FunFam" id="3.30.565.10:FF:000023">
    <property type="entry name" value="PAS domain-containing sensor histidine kinase"/>
    <property type="match status" value="1"/>
</dbReference>
<dbReference type="CDD" id="cd00130">
    <property type="entry name" value="PAS"/>
    <property type="match status" value="5"/>
</dbReference>
<evidence type="ECO:0000256" key="11">
    <source>
        <dbReference type="ARBA" id="ARBA00023136"/>
    </source>
</evidence>
<dbReference type="PROSITE" id="PS50109">
    <property type="entry name" value="HIS_KIN"/>
    <property type="match status" value="1"/>
</dbReference>
<evidence type="ECO:0000259" key="14">
    <source>
        <dbReference type="PROSITE" id="PS50112"/>
    </source>
</evidence>
<dbReference type="Gene3D" id="1.10.287.130">
    <property type="match status" value="1"/>
</dbReference>
<reference evidence="16" key="1">
    <citation type="submission" date="2018-06" db="EMBL/GenBank/DDBJ databases">
        <authorList>
            <person name="Zhirakovskaya E."/>
        </authorList>
    </citation>
    <scope>NUCLEOTIDE SEQUENCE</scope>
</reference>
<feature type="domain" description="PAS" evidence="14">
    <location>
        <begin position="42"/>
        <end position="114"/>
    </location>
</feature>
<evidence type="ECO:0000256" key="10">
    <source>
        <dbReference type="ARBA" id="ARBA00023012"/>
    </source>
</evidence>
<dbReference type="SUPFAM" id="SSF55785">
    <property type="entry name" value="PYP-like sensor domain (PAS domain)"/>
    <property type="match status" value="5"/>
</dbReference>
<dbReference type="Pfam" id="PF00989">
    <property type="entry name" value="PAS"/>
    <property type="match status" value="2"/>
</dbReference>